<comment type="subcellular location">
    <subcellularLocation>
        <location evidence="1">Membrane</location>
        <topology evidence="1">Multi-pass membrane protein</topology>
    </subcellularLocation>
</comment>
<dbReference type="Proteomes" id="UP001300502">
    <property type="component" value="Unassembled WGS sequence"/>
</dbReference>
<reference evidence="11 12" key="1">
    <citation type="submission" date="2022-07" db="EMBL/GenBank/DDBJ databases">
        <title>Genome-wide signatures of adaptation to extreme environments.</title>
        <authorList>
            <person name="Cho C.H."/>
            <person name="Yoon H.S."/>
        </authorList>
    </citation>
    <scope>NUCLEOTIDE SEQUENCE [LARGE SCALE GENOMIC DNA]</scope>
    <source>
        <strain evidence="11 12">108.79 E11</strain>
    </source>
</reference>
<evidence type="ECO:0000313" key="11">
    <source>
        <dbReference type="EMBL" id="KAK4526034.1"/>
    </source>
</evidence>
<organism evidence="11 12">
    <name type="scientific">Galdieria yellowstonensis</name>
    <dbReference type="NCBI Taxonomy" id="3028027"/>
    <lineage>
        <taxon>Eukaryota</taxon>
        <taxon>Rhodophyta</taxon>
        <taxon>Bangiophyceae</taxon>
        <taxon>Galdieriales</taxon>
        <taxon>Galdieriaceae</taxon>
        <taxon>Galdieria</taxon>
    </lineage>
</organism>
<proteinExistence type="inferred from homology"/>
<dbReference type="InterPro" id="IPR020846">
    <property type="entry name" value="MFS_dom"/>
</dbReference>
<dbReference type="InterPro" id="IPR050814">
    <property type="entry name" value="Myo-inositol_Transporter"/>
</dbReference>
<comment type="similarity">
    <text evidence="2 7">Belongs to the major facilitator superfamily. Sugar transporter (TC 2.A.1.1) family.</text>
</comment>
<dbReference type="PROSITE" id="PS00216">
    <property type="entry name" value="SUGAR_TRANSPORT_1"/>
    <property type="match status" value="1"/>
</dbReference>
<evidence type="ECO:0000256" key="4">
    <source>
        <dbReference type="ARBA" id="ARBA00022692"/>
    </source>
</evidence>
<name>A0AAV9IFE5_9RHOD</name>
<feature type="transmembrane region" description="Helical" evidence="9">
    <location>
        <begin position="322"/>
        <end position="343"/>
    </location>
</feature>
<dbReference type="Pfam" id="PF00083">
    <property type="entry name" value="Sugar_tr"/>
    <property type="match status" value="1"/>
</dbReference>
<sequence>MRCFSTEHITARLCALSLAIAFGGCTVGIDISLVNGAQLFFVTRFHLDGTLHGLTSAATLIGAVVGSFMSSLLNLFIGRRGAMFVASLVAVGAGLIEAFANIWGVLLFSRIFLGISFGIYSSTIPIYLSESSPAAVRGALTAIYQLSLTFGLFFGSIADAAFVQVEHGWRLMLGSVIVPPSFCFVGLIFTPESPRWLIWKHKEAEALRCLLKLRKTETEALQDLARIKESLNADSEHWTWYHFLKKILNTKCIRRALSVGIFLQIARQLSGVNAMSYYIDIVLRKAGLSISTTIYISVSYMFSTVLFTFPLFWIVDRLGRRILLVATMPVISLTLLLIGFSFYGNKEIRISLCLVGFFIMRAFFSPGLGPVSWVICSEIFPLQVRAECLSIVSFASYAFNFVISFVFPDMISKMKAQGAFSFFAGFTLFNWIIFFLFVPETKGIELEGVEQLFEKPWSEHARKHIEEVAKLFSCYRTNQSAPSVDAMPSSSMRETVGTKDDQLDNQLGVK</sequence>
<feature type="transmembrane region" description="Helical" evidence="9">
    <location>
        <begin position="169"/>
        <end position="190"/>
    </location>
</feature>
<dbReference type="FunFam" id="1.20.1250.20:FF:000134">
    <property type="entry name" value="MFS sugar transporter protein"/>
    <property type="match status" value="1"/>
</dbReference>
<evidence type="ECO:0000256" key="5">
    <source>
        <dbReference type="ARBA" id="ARBA00022989"/>
    </source>
</evidence>
<evidence type="ECO:0000256" key="9">
    <source>
        <dbReference type="SAM" id="Phobius"/>
    </source>
</evidence>
<feature type="transmembrane region" description="Helical" evidence="9">
    <location>
        <begin position="54"/>
        <end position="77"/>
    </location>
</feature>
<keyword evidence="3 7" id="KW-0813">Transport</keyword>
<protein>
    <recommendedName>
        <fullName evidence="10">Major facilitator superfamily (MFS) profile domain-containing protein</fullName>
    </recommendedName>
</protein>
<dbReference type="InterPro" id="IPR036259">
    <property type="entry name" value="MFS_trans_sf"/>
</dbReference>
<keyword evidence="12" id="KW-1185">Reference proteome</keyword>
<feature type="transmembrane region" description="Helical" evidence="9">
    <location>
        <begin position="294"/>
        <end position="315"/>
    </location>
</feature>
<keyword evidence="6 9" id="KW-0472">Membrane</keyword>
<dbReference type="InterPro" id="IPR005829">
    <property type="entry name" value="Sugar_transporter_CS"/>
</dbReference>
<dbReference type="PANTHER" id="PTHR48020">
    <property type="entry name" value="PROTON MYO-INOSITOL COTRANSPORTER"/>
    <property type="match status" value="1"/>
</dbReference>
<keyword evidence="5 9" id="KW-1133">Transmembrane helix</keyword>
<dbReference type="PROSITE" id="PS50850">
    <property type="entry name" value="MFS"/>
    <property type="match status" value="1"/>
</dbReference>
<dbReference type="Gene3D" id="1.20.1250.20">
    <property type="entry name" value="MFS general substrate transporter like domains"/>
    <property type="match status" value="1"/>
</dbReference>
<dbReference type="PANTHER" id="PTHR48020:SF12">
    <property type="entry name" value="PROTON MYO-INOSITOL COTRANSPORTER"/>
    <property type="match status" value="1"/>
</dbReference>
<evidence type="ECO:0000256" key="1">
    <source>
        <dbReference type="ARBA" id="ARBA00004141"/>
    </source>
</evidence>
<feature type="transmembrane region" description="Helical" evidence="9">
    <location>
        <begin position="12"/>
        <end position="34"/>
    </location>
</feature>
<feature type="region of interest" description="Disordered" evidence="8">
    <location>
        <begin position="480"/>
        <end position="510"/>
    </location>
</feature>
<dbReference type="GO" id="GO:0016020">
    <property type="term" value="C:membrane"/>
    <property type="evidence" value="ECO:0007669"/>
    <property type="project" value="UniProtKB-SubCell"/>
</dbReference>
<feature type="transmembrane region" description="Helical" evidence="9">
    <location>
        <begin position="140"/>
        <end position="163"/>
    </location>
</feature>
<evidence type="ECO:0000256" key="3">
    <source>
        <dbReference type="ARBA" id="ARBA00022448"/>
    </source>
</evidence>
<dbReference type="PRINTS" id="PR00171">
    <property type="entry name" value="SUGRTRNSPORT"/>
</dbReference>
<dbReference type="SUPFAM" id="SSF103473">
    <property type="entry name" value="MFS general substrate transporter"/>
    <property type="match status" value="1"/>
</dbReference>
<evidence type="ECO:0000256" key="8">
    <source>
        <dbReference type="SAM" id="MobiDB-lite"/>
    </source>
</evidence>
<dbReference type="AlphaFoldDB" id="A0AAV9IFE5"/>
<dbReference type="EMBL" id="JANCYU010000036">
    <property type="protein sequence ID" value="KAK4526034.1"/>
    <property type="molecule type" value="Genomic_DNA"/>
</dbReference>
<dbReference type="InterPro" id="IPR005828">
    <property type="entry name" value="MFS_sugar_transport-like"/>
</dbReference>
<feature type="transmembrane region" description="Helical" evidence="9">
    <location>
        <begin position="84"/>
        <end position="105"/>
    </location>
</feature>
<comment type="caution">
    <text evidence="11">The sequence shown here is derived from an EMBL/GenBank/DDBJ whole genome shotgun (WGS) entry which is preliminary data.</text>
</comment>
<dbReference type="PROSITE" id="PS51257">
    <property type="entry name" value="PROKAR_LIPOPROTEIN"/>
    <property type="match status" value="1"/>
</dbReference>
<feature type="transmembrane region" description="Helical" evidence="9">
    <location>
        <begin position="388"/>
        <end position="407"/>
    </location>
</feature>
<evidence type="ECO:0000259" key="10">
    <source>
        <dbReference type="PROSITE" id="PS50850"/>
    </source>
</evidence>
<gene>
    <name evidence="11" type="ORF">GAYE_SCF19G3945</name>
</gene>
<feature type="transmembrane region" description="Helical" evidence="9">
    <location>
        <begin position="349"/>
        <end position="376"/>
    </location>
</feature>
<feature type="transmembrane region" description="Helical" evidence="9">
    <location>
        <begin position="419"/>
        <end position="438"/>
    </location>
</feature>
<evidence type="ECO:0000256" key="2">
    <source>
        <dbReference type="ARBA" id="ARBA00010992"/>
    </source>
</evidence>
<accession>A0AAV9IFE5</accession>
<feature type="compositionally biased region" description="Polar residues" evidence="8">
    <location>
        <begin position="480"/>
        <end position="493"/>
    </location>
</feature>
<dbReference type="PROSITE" id="PS00217">
    <property type="entry name" value="SUGAR_TRANSPORT_2"/>
    <property type="match status" value="1"/>
</dbReference>
<evidence type="ECO:0000256" key="7">
    <source>
        <dbReference type="RuleBase" id="RU003346"/>
    </source>
</evidence>
<dbReference type="NCBIfam" id="TIGR00879">
    <property type="entry name" value="SP"/>
    <property type="match status" value="1"/>
</dbReference>
<evidence type="ECO:0000256" key="6">
    <source>
        <dbReference type="ARBA" id="ARBA00023136"/>
    </source>
</evidence>
<dbReference type="GO" id="GO:0022857">
    <property type="term" value="F:transmembrane transporter activity"/>
    <property type="evidence" value="ECO:0007669"/>
    <property type="project" value="InterPro"/>
</dbReference>
<feature type="transmembrane region" description="Helical" evidence="9">
    <location>
        <begin position="111"/>
        <end position="128"/>
    </location>
</feature>
<feature type="domain" description="Major facilitator superfamily (MFS) profile" evidence="10">
    <location>
        <begin position="16"/>
        <end position="442"/>
    </location>
</feature>
<keyword evidence="4 9" id="KW-0812">Transmembrane</keyword>
<feature type="transmembrane region" description="Helical" evidence="9">
    <location>
        <begin position="256"/>
        <end position="279"/>
    </location>
</feature>
<dbReference type="InterPro" id="IPR003663">
    <property type="entry name" value="Sugar/inositol_transpt"/>
</dbReference>
<evidence type="ECO:0000313" key="12">
    <source>
        <dbReference type="Proteomes" id="UP001300502"/>
    </source>
</evidence>